<protein>
    <submittedName>
        <fullName evidence="1">Uncharacterized protein</fullName>
    </submittedName>
</protein>
<dbReference type="AlphaFoldDB" id="A0A7J6G3A8"/>
<dbReference type="Proteomes" id="UP000583929">
    <property type="component" value="Unassembled WGS sequence"/>
</dbReference>
<dbReference type="EMBL" id="JAATIQ010000146">
    <property type="protein sequence ID" value="KAF4377317.1"/>
    <property type="molecule type" value="Genomic_DNA"/>
</dbReference>
<gene>
    <name evidence="1" type="ORF">G4B88_011152</name>
</gene>
<evidence type="ECO:0000313" key="2">
    <source>
        <dbReference type="Proteomes" id="UP000583929"/>
    </source>
</evidence>
<name>A0A7J6G3A8_CANSA</name>
<accession>A0A7J6G3A8</accession>
<reference evidence="1 2" key="1">
    <citation type="journal article" date="2020" name="bioRxiv">
        <title>Sequence and annotation of 42 cannabis genomes reveals extensive copy number variation in cannabinoid synthesis and pathogen resistance genes.</title>
        <authorList>
            <person name="Mckernan K.J."/>
            <person name="Helbert Y."/>
            <person name="Kane L.T."/>
            <person name="Ebling H."/>
            <person name="Zhang L."/>
            <person name="Liu B."/>
            <person name="Eaton Z."/>
            <person name="Mclaughlin S."/>
            <person name="Kingan S."/>
            <person name="Baybayan P."/>
            <person name="Concepcion G."/>
            <person name="Jordan M."/>
            <person name="Riva A."/>
            <person name="Barbazuk W."/>
            <person name="Harkins T."/>
        </authorList>
    </citation>
    <scope>NUCLEOTIDE SEQUENCE [LARGE SCALE GENOMIC DNA]</scope>
    <source>
        <strain evidence="2">cv. Jamaican Lion 4</strain>
        <tissue evidence="1">Leaf</tissue>
    </source>
</reference>
<evidence type="ECO:0000313" key="1">
    <source>
        <dbReference type="EMBL" id="KAF4377317.1"/>
    </source>
</evidence>
<sequence length="112" mass="11998">MSAPLAISMTWLRRAFGLSLVTNMGGFGLFLDPGGRPLGLRLPTSIAPSLGSSLFSLSSSSSWFPPPAVLLIEIPRSGFFIGDELVEVSTTPCKPICPPHQRLFAIINLTKK</sequence>
<proteinExistence type="predicted"/>
<organism evidence="1 2">
    <name type="scientific">Cannabis sativa</name>
    <name type="common">Hemp</name>
    <name type="synonym">Marijuana</name>
    <dbReference type="NCBI Taxonomy" id="3483"/>
    <lineage>
        <taxon>Eukaryota</taxon>
        <taxon>Viridiplantae</taxon>
        <taxon>Streptophyta</taxon>
        <taxon>Embryophyta</taxon>
        <taxon>Tracheophyta</taxon>
        <taxon>Spermatophyta</taxon>
        <taxon>Magnoliopsida</taxon>
        <taxon>eudicotyledons</taxon>
        <taxon>Gunneridae</taxon>
        <taxon>Pentapetalae</taxon>
        <taxon>rosids</taxon>
        <taxon>fabids</taxon>
        <taxon>Rosales</taxon>
        <taxon>Cannabaceae</taxon>
        <taxon>Cannabis</taxon>
    </lineage>
</organism>
<keyword evidence="2" id="KW-1185">Reference proteome</keyword>
<comment type="caution">
    <text evidence="1">The sequence shown here is derived from an EMBL/GenBank/DDBJ whole genome shotgun (WGS) entry which is preliminary data.</text>
</comment>